<accession>G0TTJ7</accession>
<protein>
    <recommendedName>
        <fullName evidence="5">Exonuclease domain-containing protein</fullName>
    </recommendedName>
</protein>
<sequence length="746" mass="80454">NEVSLDSRTAANNAHDNRAARGKKSYISGVAMSSEGERCRVAKLLAKQWLSVLGHSLVDAPNLPTVHTSRGSRRRRRQRRRHSSKTGSRDVCSDKVNRKSDTERPGGGSSARLSFVEVVKMGIFTNSRSTGSDNHNRADGRSDDQTEGCTTPAETVSCGSSFELVPREELIPQLLLSLRLIAFGDSPRSCCSLSANEDGVPRGRSGCSKSTSNSSKAADTRAGTDQATSDGLSKETASEGQWEKIRLLLQKLCGLVQNSDGLKELLDSVLGRGWCSGAEGVSKDFTPLGCGQSQPTRCQITSPSAGSTPPLVISVGGENERADEEVEQHSEHEHELVAASGRGNGSIGTAGFSGSALNCNAAPFHSSVYSLVHNDSSHCSSLMSAAGSAESSTLPICSPKGSLCTSSTKAACGPCASEIVQPSPVNDYGNSSSTLPVSPMPLPPSVGGNVAKSTSASRPTPITSQGVTFHLESREGMLRRRTAAAAGYYGHGSIGGYYNASRPRGSWSNSVSPVMTYMSPSAAHSQCPFDYLLVVDFEATCEEHPPPSYLHEIIEFPVVVVDTKLKRAVAEFHRYVRPKVQPKLSEFCLRLTGIRQEDIDNAAPLEEVIRQFERWYAQTIPPGCRAVLATDGPTDMREFMYVHSVSRQGIRFPSMFYQWIDVKQAFANFFQCQQGKIKAMLEVLHCPFEGRLHSGMDDAKNIANIVIRMLQVGCSFCETPLCHLPYGNVPEKTSPVRLRPNDVGNL</sequence>
<keyword evidence="1" id="KW-0540">Nuclease</keyword>
<organism evidence="6">
    <name type="scientific">Trypanosoma vivax (strain Y486)</name>
    <dbReference type="NCBI Taxonomy" id="1055687"/>
    <lineage>
        <taxon>Eukaryota</taxon>
        <taxon>Discoba</taxon>
        <taxon>Euglenozoa</taxon>
        <taxon>Kinetoplastea</taxon>
        <taxon>Metakinetoplastina</taxon>
        <taxon>Trypanosomatida</taxon>
        <taxon>Trypanosomatidae</taxon>
        <taxon>Trypanosoma</taxon>
        <taxon>Duttonella</taxon>
    </lineage>
</organism>
<dbReference type="AlphaFoldDB" id="G0TTJ7"/>
<feature type="compositionally biased region" description="Low complexity" evidence="4">
    <location>
        <begin position="205"/>
        <end position="215"/>
    </location>
</feature>
<dbReference type="Pfam" id="PF00929">
    <property type="entry name" value="RNase_T"/>
    <property type="match status" value="1"/>
</dbReference>
<dbReference type="PANTHER" id="PTHR23044">
    <property type="entry name" value="3'-5' EXONUCLEASE ERI1-RELATED"/>
    <property type="match status" value="1"/>
</dbReference>
<dbReference type="SMART" id="SM00479">
    <property type="entry name" value="EXOIII"/>
    <property type="match status" value="1"/>
</dbReference>
<gene>
    <name evidence="6" type="ORF">TVY486_0304510</name>
</gene>
<reference evidence="6" key="1">
    <citation type="journal article" date="2012" name="Proc. Natl. Acad. Sci. U.S.A.">
        <title>Antigenic diversity is generated by distinct evolutionary mechanisms in African trypanosome species.</title>
        <authorList>
            <person name="Jackson A.P."/>
            <person name="Berry A."/>
            <person name="Aslett M."/>
            <person name="Allison H.C."/>
            <person name="Burton P."/>
            <person name="Vavrova-Anderson J."/>
            <person name="Brown R."/>
            <person name="Browne H."/>
            <person name="Corton N."/>
            <person name="Hauser H."/>
            <person name="Gamble J."/>
            <person name="Gilderthorp R."/>
            <person name="Marcello L."/>
            <person name="McQuillan J."/>
            <person name="Otto T.D."/>
            <person name="Quail M.A."/>
            <person name="Sanders M.J."/>
            <person name="van Tonder A."/>
            <person name="Ginger M.L."/>
            <person name="Field M.C."/>
            <person name="Barry J.D."/>
            <person name="Hertz-Fowler C."/>
            <person name="Berriman M."/>
        </authorList>
    </citation>
    <scope>NUCLEOTIDE SEQUENCE</scope>
    <source>
        <strain evidence="6">Y486</strain>
    </source>
</reference>
<dbReference type="InterPro" id="IPR013520">
    <property type="entry name" value="Ribonucl_H"/>
</dbReference>
<dbReference type="GO" id="GO:0000175">
    <property type="term" value="F:3'-5'-RNA exonuclease activity"/>
    <property type="evidence" value="ECO:0007669"/>
    <property type="project" value="InterPro"/>
</dbReference>
<evidence type="ECO:0000256" key="1">
    <source>
        <dbReference type="ARBA" id="ARBA00022722"/>
    </source>
</evidence>
<evidence type="ECO:0000256" key="3">
    <source>
        <dbReference type="ARBA" id="ARBA00022839"/>
    </source>
</evidence>
<dbReference type="InterPro" id="IPR047201">
    <property type="entry name" value="ERI-1_3'hExo-like"/>
</dbReference>
<dbReference type="EMBL" id="HE573019">
    <property type="protein sequence ID" value="CCC47278.1"/>
    <property type="molecule type" value="Genomic_DNA"/>
</dbReference>
<dbReference type="CDD" id="cd06133">
    <property type="entry name" value="ERI-1_3'hExo_like"/>
    <property type="match status" value="1"/>
</dbReference>
<feature type="compositionally biased region" description="Basic and acidic residues" evidence="4">
    <location>
        <begin position="134"/>
        <end position="144"/>
    </location>
</feature>
<feature type="region of interest" description="Disordered" evidence="4">
    <location>
        <begin position="1"/>
        <end position="21"/>
    </location>
</feature>
<keyword evidence="2" id="KW-0378">Hydrolase</keyword>
<feature type="compositionally biased region" description="Basic and acidic residues" evidence="4">
    <location>
        <begin position="87"/>
        <end position="104"/>
    </location>
</feature>
<evidence type="ECO:0000256" key="2">
    <source>
        <dbReference type="ARBA" id="ARBA00022801"/>
    </source>
</evidence>
<feature type="region of interest" description="Disordered" evidence="4">
    <location>
        <begin position="194"/>
        <end position="236"/>
    </location>
</feature>
<keyword evidence="3" id="KW-0269">Exonuclease</keyword>
<dbReference type="InterPro" id="IPR036397">
    <property type="entry name" value="RNaseH_sf"/>
</dbReference>
<dbReference type="PANTHER" id="PTHR23044:SF61">
    <property type="entry name" value="3'-5' EXORIBONUCLEASE 1-RELATED"/>
    <property type="match status" value="1"/>
</dbReference>
<dbReference type="SUPFAM" id="SSF53098">
    <property type="entry name" value="Ribonuclease H-like"/>
    <property type="match status" value="1"/>
</dbReference>
<evidence type="ECO:0000313" key="6">
    <source>
        <dbReference type="EMBL" id="CCC47278.1"/>
    </source>
</evidence>
<evidence type="ECO:0000256" key="4">
    <source>
        <dbReference type="SAM" id="MobiDB-lite"/>
    </source>
</evidence>
<feature type="compositionally biased region" description="Basic residues" evidence="4">
    <location>
        <begin position="70"/>
        <end position="84"/>
    </location>
</feature>
<dbReference type="Gene3D" id="3.30.420.10">
    <property type="entry name" value="Ribonuclease H-like superfamily/Ribonuclease H"/>
    <property type="match status" value="1"/>
</dbReference>
<dbReference type="VEuPathDB" id="TriTrypDB:TvY486_0304510"/>
<dbReference type="InterPro" id="IPR012337">
    <property type="entry name" value="RNaseH-like_sf"/>
</dbReference>
<name>G0TTJ7_TRYVY</name>
<feature type="compositionally biased region" description="Polar residues" evidence="4">
    <location>
        <begin position="147"/>
        <end position="156"/>
    </location>
</feature>
<evidence type="ECO:0000259" key="5">
    <source>
        <dbReference type="SMART" id="SM00479"/>
    </source>
</evidence>
<proteinExistence type="predicted"/>
<feature type="region of interest" description="Disordered" evidence="4">
    <location>
        <begin position="126"/>
        <end position="156"/>
    </location>
</feature>
<feature type="non-terminal residue" evidence="6">
    <location>
        <position position="1"/>
    </location>
</feature>
<dbReference type="InterPro" id="IPR051274">
    <property type="entry name" value="3-5_Exoribonuclease"/>
</dbReference>
<dbReference type="GO" id="GO:0003676">
    <property type="term" value="F:nucleic acid binding"/>
    <property type="evidence" value="ECO:0007669"/>
    <property type="project" value="InterPro"/>
</dbReference>
<feature type="region of interest" description="Disordered" evidence="4">
    <location>
        <begin position="59"/>
        <end position="112"/>
    </location>
</feature>
<feature type="domain" description="Exonuclease" evidence="5">
    <location>
        <begin position="531"/>
        <end position="715"/>
    </location>
</feature>